<feature type="non-terminal residue" evidence="13">
    <location>
        <position position="1"/>
    </location>
</feature>
<sequence>KDFFFKYFEKSIGEELHYKRFTSNPENLYQCWCPEIWDGILCWNSTAPGQLAVQQCASYIMGFDARAFASKQCMPNGEWYWNVKTDSFWTNFSQCYQEPLVTVLMNMSNVETNNATLIKKIAEMKRSIGITRRHDVSCSTHEEMRAINYILSNGKGIHCDKFLPVVKTISKLGYSISLFTLIIAFCILATINLSPIGRRKLRCPRNILHMHLFVSFVMRAFMALLKDMLFVSGLGVADAVIKVTEGYWLLDEKESNWQCKTFTSLWQYFILANYSWILMEGIYLHNLVFLALFTDANSSIVYYVIFGWGLPAIFILPWVVTRIIFQDTYCWTTNEKPLLFLFIRVPTMLSILINFVLFINIVRVLLVKLKSTMSEETERYKRWARSTLVLVPLFGVHYAFFIFMSYSIGVNETVEVVWLFCDQLFASFQMPNCHTVTQEIKSTRLHYHKLYLIKQQCWTMLFAFEKKIQALLRIKIDEQKGDWSIISVFPEGLFRGGAVLLPKRRPKKLVDIVTTKRKVLKCTKSLQIALYSVRISQCNFADVGTRGGSLASSRGYLEIVGDGQPPTQLTTQDHHPHHTSPLCSKYTHQSLLSFCSMSDASGPNVDKIRDHHRWSDSECCHLAYELHNLQQHHGYPDSSEFPTKYLPMYLDVCNATLTSRFRPAKMLKTVESSAFCDFYTYLVDNNTSHDLFYIMSLPIVIHKQALWIYQVHYYNKLCMPCTLFQLVQYCQVFTTFVIFSISSGQTSGQCVNPKYINTHCPKKSSDFTGFPSVFTNSNLPPILALPNCRLLSFAIILSFSVLRYKKCNYFKKTIILNIRSIPIQFMLYFYVAENHLFQNKSNKMLNRITTPYLKFLRQCREIYCIFLYNVPNHIRQQHRGNTTVK</sequence>
<dbReference type="Pfam" id="PF02793">
    <property type="entry name" value="HRM"/>
    <property type="match status" value="1"/>
</dbReference>
<dbReference type="SMART" id="SM00008">
    <property type="entry name" value="HormR"/>
    <property type="match status" value="1"/>
</dbReference>
<evidence type="ECO:0000313" key="14">
    <source>
        <dbReference type="Proteomes" id="UP000078540"/>
    </source>
</evidence>
<dbReference type="AlphaFoldDB" id="A0A195BB01"/>
<keyword evidence="14" id="KW-1185">Reference proteome</keyword>
<evidence type="ECO:0000313" key="13">
    <source>
        <dbReference type="EMBL" id="KYM81369.1"/>
    </source>
</evidence>
<dbReference type="PANTHER" id="PTHR45620">
    <property type="entry name" value="PDF RECEPTOR-LIKE PROTEIN-RELATED"/>
    <property type="match status" value="1"/>
</dbReference>
<evidence type="ECO:0000259" key="12">
    <source>
        <dbReference type="PROSITE" id="PS50261"/>
    </source>
</evidence>
<dbReference type="GO" id="GO:0017046">
    <property type="term" value="F:peptide hormone binding"/>
    <property type="evidence" value="ECO:0007669"/>
    <property type="project" value="TreeGrafter"/>
</dbReference>
<evidence type="ECO:0000256" key="1">
    <source>
        <dbReference type="ARBA" id="ARBA00004651"/>
    </source>
</evidence>
<reference evidence="13 14" key="1">
    <citation type="submission" date="2015-09" db="EMBL/GenBank/DDBJ databases">
        <title>Atta colombica WGS genome.</title>
        <authorList>
            <person name="Nygaard S."/>
            <person name="Hu H."/>
            <person name="Boomsma J."/>
            <person name="Zhang G."/>
        </authorList>
    </citation>
    <scope>NUCLEOTIDE SEQUENCE [LARGE SCALE GENOMIC DNA]</scope>
    <source>
        <strain evidence="13">Treedump-2</strain>
        <tissue evidence="13">Whole body</tissue>
    </source>
</reference>
<accession>A0A195BB01</accession>
<dbReference type="Pfam" id="PF00002">
    <property type="entry name" value="7tm_2"/>
    <property type="match status" value="1"/>
</dbReference>
<dbReference type="SUPFAM" id="SSF111418">
    <property type="entry name" value="Hormone receptor domain"/>
    <property type="match status" value="1"/>
</dbReference>
<evidence type="ECO:0000256" key="2">
    <source>
        <dbReference type="ARBA" id="ARBA00005314"/>
    </source>
</evidence>
<dbReference type="Gene3D" id="1.20.1070.10">
    <property type="entry name" value="Rhodopsin 7-helix transmembrane proteins"/>
    <property type="match status" value="1"/>
</dbReference>
<dbReference type="Proteomes" id="UP000078540">
    <property type="component" value="Unassembled WGS sequence"/>
</dbReference>
<protein>
    <submittedName>
        <fullName evidence="13">Parathyroid hormone/parathyroid hormone-related peptide receptor</fullName>
    </submittedName>
</protein>
<proteinExistence type="inferred from homology"/>
<dbReference type="GO" id="GO:0008528">
    <property type="term" value="F:G protein-coupled peptide receptor activity"/>
    <property type="evidence" value="ECO:0007669"/>
    <property type="project" value="TreeGrafter"/>
</dbReference>
<evidence type="ECO:0000256" key="7">
    <source>
        <dbReference type="ARBA" id="ARBA00023136"/>
    </source>
</evidence>
<evidence type="ECO:0000256" key="10">
    <source>
        <dbReference type="SAM" id="Phobius"/>
    </source>
</evidence>
<evidence type="ECO:0000256" key="8">
    <source>
        <dbReference type="ARBA" id="ARBA00023170"/>
    </source>
</evidence>
<evidence type="ECO:0000256" key="4">
    <source>
        <dbReference type="ARBA" id="ARBA00022692"/>
    </source>
</evidence>
<feature type="domain" description="G-protein coupled receptors family 2 profile 2" evidence="12">
    <location>
        <begin position="166"/>
        <end position="429"/>
    </location>
</feature>
<keyword evidence="8 13" id="KW-0675">Receptor</keyword>
<evidence type="ECO:0000256" key="9">
    <source>
        <dbReference type="ARBA" id="ARBA00023224"/>
    </source>
</evidence>
<dbReference type="EMBL" id="KQ976537">
    <property type="protein sequence ID" value="KYM81369.1"/>
    <property type="molecule type" value="Genomic_DNA"/>
</dbReference>
<evidence type="ECO:0000256" key="6">
    <source>
        <dbReference type="ARBA" id="ARBA00023040"/>
    </source>
</evidence>
<dbReference type="InterPro" id="IPR001879">
    <property type="entry name" value="GPCR_2_extracellular_dom"/>
</dbReference>
<keyword evidence="3" id="KW-1003">Cell membrane</keyword>
<feature type="transmembrane region" description="Helical" evidence="10">
    <location>
        <begin position="274"/>
        <end position="293"/>
    </location>
</feature>
<keyword evidence="4 10" id="KW-0812">Transmembrane</keyword>
<dbReference type="PROSITE" id="PS50227">
    <property type="entry name" value="G_PROTEIN_RECEP_F2_3"/>
    <property type="match status" value="1"/>
</dbReference>
<dbReference type="InterPro" id="IPR036445">
    <property type="entry name" value="GPCR_2_extracell_dom_sf"/>
</dbReference>
<feature type="transmembrane region" description="Helical" evidence="10">
    <location>
        <begin position="206"/>
        <end position="225"/>
    </location>
</feature>
<keyword evidence="9" id="KW-0807">Transducer</keyword>
<feature type="transmembrane region" description="Helical" evidence="10">
    <location>
        <begin position="172"/>
        <end position="194"/>
    </location>
</feature>
<comment type="subcellular location">
    <subcellularLocation>
        <location evidence="1">Cell membrane</location>
        <topology evidence="1">Multi-pass membrane protein</topology>
    </subcellularLocation>
</comment>
<keyword evidence="5 10" id="KW-1133">Transmembrane helix</keyword>
<organism evidence="13 14">
    <name type="scientific">Atta colombica</name>
    <dbReference type="NCBI Taxonomy" id="520822"/>
    <lineage>
        <taxon>Eukaryota</taxon>
        <taxon>Metazoa</taxon>
        <taxon>Ecdysozoa</taxon>
        <taxon>Arthropoda</taxon>
        <taxon>Hexapoda</taxon>
        <taxon>Insecta</taxon>
        <taxon>Pterygota</taxon>
        <taxon>Neoptera</taxon>
        <taxon>Endopterygota</taxon>
        <taxon>Hymenoptera</taxon>
        <taxon>Apocrita</taxon>
        <taxon>Aculeata</taxon>
        <taxon>Formicoidea</taxon>
        <taxon>Formicidae</taxon>
        <taxon>Myrmicinae</taxon>
        <taxon>Atta</taxon>
    </lineage>
</organism>
<dbReference type="PROSITE" id="PS50261">
    <property type="entry name" value="G_PROTEIN_RECEP_F2_4"/>
    <property type="match status" value="1"/>
</dbReference>
<dbReference type="Gene3D" id="4.10.1240.10">
    <property type="entry name" value="GPCR, family 2, extracellular hormone receptor domain"/>
    <property type="match status" value="1"/>
</dbReference>
<dbReference type="InterPro" id="IPR000832">
    <property type="entry name" value="GPCR_2_secretin-like"/>
</dbReference>
<dbReference type="GO" id="GO:0005886">
    <property type="term" value="C:plasma membrane"/>
    <property type="evidence" value="ECO:0007669"/>
    <property type="project" value="UniProtKB-SubCell"/>
</dbReference>
<dbReference type="GO" id="GO:0007188">
    <property type="term" value="P:adenylate cyclase-modulating G protein-coupled receptor signaling pathway"/>
    <property type="evidence" value="ECO:0007669"/>
    <property type="project" value="TreeGrafter"/>
</dbReference>
<feature type="transmembrane region" description="Helical" evidence="10">
    <location>
        <begin position="387"/>
        <end position="406"/>
    </location>
</feature>
<keyword evidence="6" id="KW-0297">G-protein coupled receptor</keyword>
<gene>
    <name evidence="13" type="ORF">ALC53_08137</name>
</gene>
<evidence type="ECO:0000256" key="3">
    <source>
        <dbReference type="ARBA" id="ARBA00022475"/>
    </source>
</evidence>
<dbReference type="InterPro" id="IPR050332">
    <property type="entry name" value="GPCR_2"/>
</dbReference>
<dbReference type="PANTHER" id="PTHR45620:SF1">
    <property type="entry name" value="G-PROTEIN COUPLED RECEPTORS FAMILY 2 PROFILE 2 DOMAIN-CONTAINING PROTEIN"/>
    <property type="match status" value="1"/>
</dbReference>
<feature type="transmembrane region" description="Helical" evidence="10">
    <location>
        <begin position="300"/>
        <end position="320"/>
    </location>
</feature>
<comment type="similarity">
    <text evidence="2">Belongs to the G-protein coupled receptor 2 family.</text>
</comment>
<evidence type="ECO:0000256" key="5">
    <source>
        <dbReference type="ARBA" id="ARBA00022989"/>
    </source>
</evidence>
<dbReference type="GO" id="GO:0007166">
    <property type="term" value="P:cell surface receptor signaling pathway"/>
    <property type="evidence" value="ECO:0007669"/>
    <property type="project" value="InterPro"/>
</dbReference>
<feature type="domain" description="G-protein coupled receptors family 2 profile 1" evidence="11">
    <location>
        <begin position="33"/>
        <end position="99"/>
    </location>
</feature>
<name>A0A195BB01_9HYME</name>
<dbReference type="PRINTS" id="PR00249">
    <property type="entry name" value="GPCRSECRETIN"/>
</dbReference>
<keyword evidence="7 10" id="KW-0472">Membrane</keyword>
<dbReference type="InterPro" id="IPR017981">
    <property type="entry name" value="GPCR_2-like_7TM"/>
</dbReference>
<evidence type="ECO:0000259" key="11">
    <source>
        <dbReference type="PROSITE" id="PS50227"/>
    </source>
</evidence>
<dbReference type="STRING" id="520822.A0A195BB01"/>
<feature type="transmembrane region" description="Helical" evidence="10">
    <location>
        <begin position="340"/>
        <end position="366"/>
    </location>
</feature>